<evidence type="ECO:0000313" key="2">
    <source>
        <dbReference type="EMBL" id="KAK7273785.1"/>
    </source>
</evidence>
<feature type="transmembrane region" description="Helical" evidence="1">
    <location>
        <begin position="47"/>
        <end position="68"/>
    </location>
</feature>
<dbReference type="EMBL" id="JAYWIO010000003">
    <property type="protein sequence ID" value="KAK7273785.1"/>
    <property type="molecule type" value="Genomic_DNA"/>
</dbReference>
<comment type="caution">
    <text evidence="2">The sequence shown here is derived from an EMBL/GenBank/DDBJ whole genome shotgun (WGS) entry which is preliminary data.</text>
</comment>
<sequence length="137" mass="15503">MSVCISKFGVGKGIHSSFWAVMFWRLHISGGSSDTFNQFEGMRYASLLPFLLCMFCMFSHLPSGFLTIRAESKFFSRYSFHFLFCHSFSFHLQSLVLDLDACYFADGFHTSQNLSYAKSHESTLESSLVSVESAVAK</sequence>
<accession>A0AAN9FE06</accession>
<keyword evidence="1" id="KW-0472">Membrane</keyword>
<organism evidence="2 3">
    <name type="scientific">Crotalaria pallida</name>
    <name type="common">Smooth rattlebox</name>
    <name type="synonym">Crotalaria striata</name>
    <dbReference type="NCBI Taxonomy" id="3830"/>
    <lineage>
        <taxon>Eukaryota</taxon>
        <taxon>Viridiplantae</taxon>
        <taxon>Streptophyta</taxon>
        <taxon>Embryophyta</taxon>
        <taxon>Tracheophyta</taxon>
        <taxon>Spermatophyta</taxon>
        <taxon>Magnoliopsida</taxon>
        <taxon>eudicotyledons</taxon>
        <taxon>Gunneridae</taxon>
        <taxon>Pentapetalae</taxon>
        <taxon>rosids</taxon>
        <taxon>fabids</taxon>
        <taxon>Fabales</taxon>
        <taxon>Fabaceae</taxon>
        <taxon>Papilionoideae</taxon>
        <taxon>50 kb inversion clade</taxon>
        <taxon>genistoids sensu lato</taxon>
        <taxon>core genistoids</taxon>
        <taxon>Crotalarieae</taxon>
        <taxon>Crotalaria</taxon>
    </lineage>
</organism>
<protein>
    <submittedName>
        <fullName evidence="2">Uncharacterized protein</fullName>
    </submittedName>
</protein>
<dbReference type="Proteomes" id="UP001372338">
    <property type="component" value="Unassembled WGS sequence"/>
</dbReference>
<keyword evidence="3" id="KW-1185">Reference proteome</keyword>
<dbReference type="AlphaFoldDB" id="A0AAN9FE06"/>
<proteinExistence type="predicted"/>
<evidence type="ECO:0000256" key="1">
    <source>
        <dbReference type="SAM" id="Phobius"/>
    </source>
</evidence>
<gene>
    <name evidence="2" type="ORF">RIF29_14848</name>
</gene>
<keyword evidence="1" id="KW-1133">Transmembrane helix</keyword>
<name>A0AAN9FE06_CROPI</name>
<keyword evidence="1" id="KW-0812">Transmembrane</keyword>
<reference evidence="2 3" key="1">
    <citation type="submission" date="2024-01" db="EMBL/GenBank/DDBJ databases">
        <title>The genomes of 5 underutilized Papilionoideae crops provide insights into root nodulation and disease resistanc.</title>
        <authorList>
            <person name="Yuan L."/>
        </authorList>
    </citation>
    <scope>NUCLEOTIDE SEQUENCE [LARGE SCALE GENOMIC DNA]</scope>
    <source>
        <strain evidence="2">ZHUSHIDOU_FW_LH</strain>
        <tissue evidence="2">Leaf</tissue>
    </source>
</reference>
<evidence type="ECO:0000313" key="3">
    <source>
        <dbReference type="Proteomes" id="UP001372338"/>
    </source>
</evidence>